<feature type="compositionally biased region" description="Polar residues" evidence="1">
    <location>
        <begin position="114"/>
        <end position="135"/>
    </location>
</feature>
<keyword evidence="3" id="KW-1185">Reference proteome</keyword>
<protein>
    <submittedName>
        <fullName evidence="2">Uncharacterized protein</fullName>
    </submittedName>
</protein>
<sequence>MGRVKRVKRVKRRRPVVALRCRLTETDPPDGTRYSDSEATDAAPRVPSRINVKVRVSDSETQAPGFRGETAIRRCCRQLELLVDGEATSAAARLRPPDRFPPEQREPKGARLPGTQSLIKGSPLSSDQSLERNAT</sequence>
<feature type="region of interest" description="Disordered" evidence="1">
    <location>
        <begin position="86"/>
        <end position="135"/>
    </location>
</feature>
<evidence type="ECO:0000313" key="3">
    <source>
        <dbReference type="Proteomes" id="UP000314294"/>
    </source>
</evidence>
<name>A0A4Z2EH01_9TELE</name>
<comment type="caution">
    <text evidence="2">The sequence shown here is derived from an EMBL/GenBank/DDBJ whole genome shotgun (WGS) entry which is preliminary data.</text>
</comment>
<feature type="compositionally biased region" description="Basic and acidic residues" evidence="1">
    <location>
        <begin position="95"/>
        <end position="109"/>
    </location>
</feature>
<feature type="region of interest" description="Disordered" evidence="1">
    <location>
        <begin position="24"/>
        <end position="45"/>
    </location>
</feature>
<evidence type="ECO:0000256" key="1">
    <source>
        <dbReference type="SAM" id="MobiDB-lite"/>
    </source>
</evidence>
<evidence type="ECO:0000313" key="2">
    <source>
        <dbReference type="EMBL" id="TNN28063.1"/>
    </source>
</evidence>
<accession>A0A4Z2EH01</accession>
<organism evidence="2 3">
    <name type="scientific">Liparis tanakae</name>
    <name type="common">Tanaka's snailfish</name>
    <dbReference type="NCBI Taxonomy" id="230148"/>
    <lineage>
        <taxon>Eukaryota</taxon>
        <taxon>Metazoa</taxon>
        <taxon>Chordata</taxon>
        <taxon>Craniata</taxon>
        <taxon>Vertebrata</taxon>
        <taxon>Euteleostomi</taxon>
        <taxon>Actinopterygii</taxon>
        <taxon>Neopterygii</taxon>
        <taxon>Teleostei</taxon>
        <taxon>Neoteleostei</taxon>
        <taxon>Acanthomorphata</taxon>
        <taxon>Eupercaria</taxon>
        <taxon>Perciformes</taxon>
        <taxon>Cottioidei</taxon>
        <taxon>Cottales</taxon>
        <taxon>Liparidae</taxon>
        <taxon>Liparis</taxon>
    </lineage>
</organism>
<gene>
    <name evidence="2" type="ORF">EYF80_061789</name>
</gene>
<dbReference type="EMBL" id="SRLO01007348">
    <property type="protein sequence ID" value="TNN28063.1"/>
    <property type="molecule type" value="Genomic_DNA"/>
</dbReference>
<proteinExistence type="predicted"/>
<dbReference type="AlphaFoldDB" id="A0A4Z2EH01"/>
<dbReference type="Proteomes" id="UP000314294">
    <property type="component" value="Unassembled WGS sequence"/>
</dbReference>
<reference evidence="2 3" key="1">
    <citation type="submission" date="2019-03" db="EMBL/GenBank/DDBJ databases">
        <title>First draft genome of Liparis tanakae, snailfish: a comprehensive survey of snailfish specific genes.</title>
        <authorList>
            <person name="Kim W."/>
            <person name="Song I."/>
            <person name="Jeong J.-H."/>
            <person name="Kim D."/>
            <person name="Kim S."/>
            <person name="Ryu S."/>
            <person name="Song J.Y."/>
            <person name="Lee S.K."/>
        </authorList>
    </citation>
    <scope>NUCLEOTIDE SEQUENCE [LARGE SCALE GENOMIC DNA]</scope>
    <source>
        <tissue evidence="2">Muscle</tissue>
    </source>
</reference>